<dbReference type="CDD" id="cd02696">
    <property type="entry name" value="MurNAc-LAA"/>
    <property type="match status" value="1"/>
</dbReference>
<dbReference type="Proteomes" id="UP000546464">
    <property type="component" value="Unassembled WGS sequence"/>
</dbReference>
<evidence type="ECO:0000256" key="2">
    <source>
        <dbReference type="ARBA" id="ARBA00011901"/>
    </source>
</evidence>
<dbReference type="SUPFAM" id="SSF53187">
    <property type="entry name" value="Zn-dependent exopeptidases"/>
    <property type="match status" value="1"/>
</dbReference>
<organism evidence="6 7">
    <name type="scientific">Ruficoccus amylovorans</name>
    <dbReference type="NCBI Taxonomy" id="1804625"/>
    <lineage>
        <taxon>Bacteria</taxon>
        <taxon>Pseudomonadati</taxon>
        <taxon>Verrucomicrobiota</taxon>
        <taxon>Opitutia</taxon>
        <taxon>Puniceicoccales</taxon>
        <taxon>Cerasicoccaceae</taxon>
        <taxon>Ruficoccus</taxon>
    </lineage>
</organism>
<dbReference type="EC" id="3.5.1.28" evidence="2"/>
<sequence length="337" mass="37234">MSNPHACFRPWALLPLLITAFLLIPSPRAAAQATINGTTYISLDTVAGQLGMSSRWIKSGEEAELKSQWTTMRFLVHKRWFFLNGERIYLGMPVASNRGQAMIAQRDYDTTIRPLLTPTQFEPVPKLYRIVIDPGHGGKDPGAQNTSRGVNEKTLTLDVAQRLKRKLEAVGYKVILTRDSDKYVSLGARPALANQVNADLFISLHFNAVDDPRVSGVETYAMTPPYLPSTSGSTLTASARKSYPGNKNDPWNLLAAYYLQTSMVRNLGATDRGLKRARFAVLKDLNCPGVLIEGGFLSNPAEAERLKTSAEREKLANSLLEGILLYQKKLNILRGKG</sequence>
<keyword evidence="7" id="KW-1185">Reference proteome</keyword>
<accession>A0A842HDL2</accession>
<dbReference type="SUPFAM" id="SSF55383">
    <property type="entry name" value="Copper amine oxidase, domain N"/>
    <property type="match status" value="1"/>
</dbReference>
<dbReference type="GO" id="GO:0030288">
    <property type="term" value="C:outer membrane-bounded periplasmic space"/>
    <property type="evidence" value="ECO:0007669"/>
    <property type="project" value="TreeGrafter"/>
</dbReference>
<name>A0A842HDL2_9BACT</name>
<feature type="chain" id="PRO_5032378383" description="N-acetylmuramoyl-L-alanine amidase" evidence="4">
    <location>
        <begin position="32"/>
        <end position="337"/>
    </location>
</feature>
<dbReference type="GO" id="GO:0008745">
    <property type="term" value="F:N-acetylmuramoyl-L-alanine amidase activity"/>
    <property type="evidence" value="ECO:0007669"/>
    <property type="project" value="UniProtKB-EC"/>
</dbReference>
<keyword evidence="4" id="KW-0732">Signal</keyword>
<gene>
    <name evidence="6" type="ORF">H5P28_10060</name>
</gene>
<dbReference type="PANTHER" id="PTHR30404:SF0">
    <property type="entry name" value="N-ACETYLMURAMOYL-L-ALANINE AMIDASE AMIC"/>
    <property type="match status" value="1"/>
</dbReference>
<reference evidence="6 7" key="1">
    <citation type="submission" date="2020-07" db="EMBL/GenBank/DDBJ databases">
        <authorList>
            <person name="Feng X."/>
        </authorList>
    </citation>
    <scope>NUCLEOTIDE SEQUENCE [LARGE SCALE GENOMIC DNA]</scope>
    <source>
        <strain evidence="6 7">JCM31066</strain>
    </source>
</reference>
<protein>
    <recommendedName>
        <fullName evidence="2">N-acetylmuramoyl-L-alanine amidase</fullName>
        <ecNumber evidence="2">3.5.1.28</ecNumber>
    </recommendedName>
</protein>
<dbReference type="InterPro" id="IPR036582">
    <property type="entry name" value="Mao_N_sf"/>
</dbReference>
<evidence type="ECO:0000313" key="6">
    <source>
        <dbReference type="EMBL" id="MBC2594603.1"/>
    </source>
</evidence>
<evidence type="ECO:0000256" key="3">
    <source>
        <dbReference type="ARBA" id="ARBA00022801"/>
    </source>
</evidence>
<evidence type="ECO:0000256" key="4">
    <source>
        <dbReference type="SAM" id="SignalP"/>
    </source>
</evidence>
<dbReference type="InterPro" id="IPR012854">
    <property type="entry name" value="Cu_amine_oxidase-like_N"/>
</dbReference>
<dbReference type="AlphaFoldDB" id="A0A842HDL2"/>
<dbReference type="PANTHER" id="PTHR30404">
    <property type="entry name" value="N-ACETYLMURAMOYL-L-ALANINE AMIDASE"/>
    <property type="match status" value="1"/>
</dbReference>
<evidence type="ECO:0000313" key="7">
    <source>
        <dbReference type="Proteomes" id="UP000546464"/>
    </source>
</evidence>
<feature type="signal peptide" evidence="4">
    <location>
        <begin position="1"/>
        <end position="31"/>
    </location>
</feature>
<dbReference type="EMBL" id="JACHVB010000025">
    <property type="protein sequence ID" value="MBC2594603.1"/>
    <property type="molecule type" value="Genomic_DNA"/>
</dbReference>
<feature type="domain" description="MurNAc-LAA" evidence="5">
    <location>
        <begin position="190"/>
        <end position="324"/>
    </location>
</feature>
<dbReference type="Pfam" id="PF07833">
    <property type="entry name" value="Cu_amine_oxidN1"/>
    <property type="match status" value="1"/>
</dbReference>
<keyword evidence="3" id="KW-0378">Hydrolase</keyword>
<dbReference type="Gene3D" id="3.40.630.40">
    <property type="entry name" value="Zn-dependent exopeptidases"/>
    <property type="match status" value="1"/>
</dbReference>
<dbReference type="Pfam" id="PF01520">
    <property type="entry name" value="Amidase_3"/>
    <property type="match status" value="1"/>
</dbReference>
<comment type="caution">
    <text evidence="6">The sequence shown here is derived from an EMBL/GenBank/DDBJ whole genome shotgun (WGS) entry which is preliminary data.</text>
</comment>
<dbReference type="RefSeq" id="WP_185675583.1">
    <property type="nucleotide sequence ID" value="NZ_JACHVB010000025.1"/>
</dbReference>
<evidence type="ECO:0000256" key="1">
    <source>
        <dbReference type="ARBA" id="ARBA00001561"/>
    </source>
</evidence>
<dbReference type="InterPro" id="IPR002508">
    <property type="entry name" value="MurNAc-LAA_cat"/>
</dbReference>
<proteinExistence type="predicted"/>
<dbReference type="GO" id="GO:0009253">
    <property type="term" value="P:peptidoglycan catabolic process"/>
    <property type="evidence" value="ECO:0007669"/>
    <property type="project" value="InterPro"/>
</dbReference>
<dbReference type="SMART" id="SM00646">
    <property type="entry name" value="Ami_3"/>
    <property type="match status" value="1"/>
</dbReference>
<comment type="catalytic activity">
    <reaction evidence="1">
        <text>Hydrolyzes the link between N-acetylmuramoyl residues and L-amino acid residues in certain cell-wall glycopeptides.</text>
        <dbReference type="EC" id="3.5.1.28"/>
    </reaction>
</comment>
<evidence type="ECO:0000259" key="5">
    <source>
        <dbReference type="SMART" id="SM00646"/>
    </source>
</evidence>
<dbReference type="InterPro" id="IPR050695">
    <property type="entry name" value="N-acetylmuramoyl_amidase_3"/>
</dbReference>